<dbReference type="SUPFAM" id="SSF57756">
    <property type="entry name" value="Retrovirus zinc finger-like domains"/>
    <property type="match status" value="1"/>
</dbReference>
<dbReference type="PROSITE" id="PS50158">
    <property type="entry name" value="ZF_CCHC"/>
    <property type="match status" value="1"/>
</dbReference>
<proteinExistence type="predicted"/>
<feature type="non-terminal residue" evidence="4">
    <location>
        <position position="206"/>
    </location>
</feature>
<dbReference type="GO" id="GO:0008270">
    <property type="term" value="F:zinc ion binding"/>
    <property type="evidence" value="ECO:0007669"/>
    <property type="project" value="UniProtKB-KW"/>
</dbReference>
<feature type="non-terminal residue" evidence="4">
    <location>
        <position position="1"/>
    </location>
</feature>
<evidence type="ECO:0000256" key="1">
    <source>
        <dbReference type="PROSITE-ProRule" id="PRU00047"/>
    </source>
</evidence>
<accession>A0A7J6QHT5</accession>
<comment type="caution">
    <text evidence="4">The sequence shown here is derived from an EMBL/GenBank/DDBJ whole genome shotgun (WGS) entry which is preliminary data.</text>
</comment>
<dbReference type="Gene3D" id="4.10.60.10">
    <property type="entry name" value="Zinc finger, CCHC-type"/>
    <property type="match status" value="1"/>
</dbReference>
<organism evidence="4 5">
    <name type="scientific">Perkinsus olseni</name>
    <name type="common">Perkinsus atlanticus</name>
    <dbReference type="NCBI Taxonomy" id="32597"/>
    <lineage>
        <taxon>Eukaryota</taxon>
        <taxon>Sar</taxon>
        <taxon>Alveolata</taxon>
        <taxon>Perkinsozoa</taxon>
        <taxon>Perkinsea</taxon>
        <taxon>Perkinsida</taxon>
        <taxon>Perkinsidae</taxon>
        <taxon>Perkinsus</taxon>
    </lineage>
</organism>
<dbReference type="InterPro" id="IPR001878">
    <property type="entry name" value="Znf_CCHC"/>
</dbReference>
<keyword evidence="1" id="KW-0862">Zinc</keyword>
<protein>
    <recommendedName>
        <fullName evidence="3">CCHC-type domain-containing protein</fullName>
    </recommendedName>
</protein>
<feature type="domain" description="CCHC-type" evidence="3">
    <location>
        <begin position="22"/>
        <end position="37"/>
    </location>
</feature>
<dbReference type="AlphaFoldDB" id="A0A7J6QHT5"/>
<feature type="region of interest" description="Disordered" evidence="2">
    <location>
        <begin position="186"/>
        <end position="206"/>
    </location>
</feature>
<evidence type="ECO:0000313" key="5">
    <source>
        <dbReference type="Proteomes" id="UP000553632"/>
    </source>
</evidence>
<keyword evidence="1" id="KW-0863">Zinc-finger</keyword>
<keyword evidence="1" id="KW-0479">Metal-binding</keyword>
<evidence type="ECO:0000256" key="2">
    <source>
        <dbReference type="SAM" id="MobiDB-lite"/>
    </source>
</evidence>
<sequence>CAICSDQHWVSSCPLKKYENGCFVCSSTEHLARECPQLPAMLKSISTPEVNLYPFGKDNGLFLFADLISGRQRLGPLRCLVDTGCCSTMVAKRVVPLNAEIRPVTGPSLMTIDRSLCTILGMVSLTVGIYDSEKAKSGMTPSKDDPRVPFNVSALVVESLAYDLILGHDFMSHFGLDIRYSDDPVKITGDRPKEEAPRTAWFSEHP</sequence>
<feature type="compositionally biased region" description="Basic and acidic residues" evidence="2">
    <location>
        <begin position="186"/>
        <end position="197"/>
    </location>
</feature>
<reference evidence="4 5" key="1">
    <citation type="submission" date="2020-04" db="EMBL/GenBank/DDBJ databases">
        <title>Perkinsus olseni comparative genomics.</title>
        <authorList>
            <person name="Bogema D.R."/>
        </authorList>
    </citation>
    <scope>NUCLEOTIDE SEQUENCE [LARGE SCALE GENOMIC DNA]</scope>
    <source>
        <strain evidence="4 5">ATCC PRA-207</strain>
    </source>
</reference>
<dbReference type="InterPro" id="IPR021109">
    <property type="entry name" value="Peptidase_aspartic_dom_sf"/>
</dbReference>
<name>A0A7J6QHT5_PEROL</name>
<dbReference type="InterPro" id="IPR036875">
    <property type="entry name" value="Znf_CCHC_sf"/>
</dbReference>
<dbReference type="Proteomes" id="UP000553632">
    <property type="component" value="Unassembled WGS sequence"/>
</dbReference>
<dbReference type="GO" id="GO:0003676">
    <property type="term" value="F:nucleic acid binding"/>
    <property type="evidence" value="ECO:0007669"/>
    <property type="project" value="InterPro"/>
</dbReference>
<keyword evidence="5" id="KW-1185">Reference proteome</keyword>
<dbReference type="SMART" id="SM00343">
    <property type="entry name" value="ZnF_C2HC"/>
    <property type="match status" value="1"/>
</dbReference>
<dbReference type="Pfam" id="PF00098">
    <property type="entry name" value="zf-CCHC"/>
    <property type="match status" value="1"/>
</dbReference>
<evidence type="ECO:0000313" key="4">
    <source>
        <dbReference type="EMBL" id="KAF4707772.1"/>
    </source>
</evidence>
<gene>
    <name evidence="4" type="ORF">FOZ63_019278</name>
</gene>
<evidence type="ECO:0000259" key="3">
    <source>
        <dbReference type="PROSITE" id="PS50158"/>
    </source>
</evidence>
<dbReference type="EMBL" id="JABANO010032918">
    <property type="protein sequence ID" value="KAF4707772.1"/>
    <property type="molecule type" value="Genomic_DNA"/>
</dbReference>
<dbReference type="Gene3D" id="2.40.70.10">
    <property type="entry name" value="Acid Proteases"/>
    <property type="match status" value="1"/>
</dbReference>
<dbReference type="CDD" id="cd00303">
    <property type="entry name" value="retropepsin_like"/>
    <property type="match status" value="1"/>
</dbReference>